<dbReference type="Proteomes" id="UP000813462">
    <property type="component" value="Unassembled WGS sequence"/>
</dbReference>
<organism evidence="1 2">
    <name type="scientific">Ziziphus jujuba var. spinosa</name>
    <dbReference type="NCBI Taxonomy" id="714518"/>
    <lineage>
        <taxon>Eukaryota</taxon>
        <taxon>Viridiplantae</taxon>
        <taxon>Streptophyta</taxon>
        <taxon>Embryophyta</taxon>
        <taxon>Tracheophyta</taxon>
        <taxon>Spermatophyta</taxon>
        <taxon>Magnoliopsida</taxon>
        <taxon>eudicotyledons</taxon>
        <taxon>Gunneridae</taxon>
        <taxon>Pentapetalae</taxon>
        <taxon>rosids</taxon>
        <taxon>fabids</taxon>
        <taxon>Rosales</taxon>
        <taxon>Rhamnaceae</taxon>
        <taxon>Paliureae</taxon>
        <taxon>Ziziphus</taxon>
    </lineage>
</organism>
<dbReference type="AlphaFoldDB" id="A0A978W1G3"/>
<reference evidence="1" key="1">
    <citation type="journal article" date="2021" name="Front. Plant Sci.">
        <title>Chromosome-Scale Genome Assembly for Chinese Sour Jujube and Insights Into Its Genome Evolution and Domestication Signature.</title>
        <authorList>
            <person name="Shen L.-Y."/>
            <person name="Luo H."/>
            <person name="Wang X.-L."/>
            <person name="Wang X.-M."/>
            <person name="Qiu X.-J."/>
            <person name="Liu H."/>
            <person name="Zhou S.-S."/>
            <person name="Jia K.-H."/>
            <person name="Nie S."/>
            <person name="Bao Y.-T."/>
            <person name="Zhang R.-G."/>
            <person name="Yun Q.-Z."/>
            <person name="Chai Y.-H."/>
            <person name="Lu J.-Y."/>
            <person name="Li Y."/>
            <person name="Zhao S.-W."/>
            <person name="Mao J.-F."/>
            <person name="Jia S.-G."/>
            <person name="Mao Y.-M."/>
        </authorList>
    </citation>
    <scope>NUCLEOTIDE SEQUENCE</scope>
    <source>
        <strain evidence="1">AT0</strain>
        <tissue evidence="1">Leaf</tissue>
    </source>
</reference>
<gene>
    <name evidence="1" type="ORF">FEM48_Zijuj01G0131900</name>
</gene>
<sequence length="92" mass="10485">MDMEEFGSSLLVKVCQITNGDLYDIWIKAKTDAYLVVSEGSHLRKFEIPRGEIFDIFLSDSNIDARDGEDEVVVREQEIENESEVLGENELT</sequence>
<protein>
    <submittedName>
        <fullName evidence="1">Uncharacterized protein</fullName>
    </submittedName>
</protein>
<accession>A0A978W1G3</accession>
<dbReference type="EMBL" id="JAEACU010000001">
    <property type="protein sequence ID" value="KAH7545797.1"/>
    <property type="molecule type" value="Genomic_DNA"/>
</dbReference>
<evidence type="ECO:0000313" key="2">
    <source>
        <dbReference type="Proteomes" id="UP000813462"/>
    </source>
</evidence>
<evidence type="ECO:0000313" key="1">
    <source>
        <dbReference type="EMBL" id="KAH7545797.1"/>
    </source>
</evidence>
<name>A0A978W1G3_ZIZJJ</name>
<proteinExistence type="predicted"/>
<comment type="caution">
    <text evidence="1">The sequence shown here is derived from an EMBL/GenBank/DDBJ whole genome shotgun (WGS) entry which is preliminary data.</text>
</comment>